<dbReference type="PIRSF" id="PIRSF000103">
    <property type="entry name" value="HIBADH"/>
    <property type="match status" value="1"/>
</dbReference>
<dbReference type="Pfam" id="PF03446">
    <property type="entry name" value="NAD_binding_2"/>
    <property type="match status" value="1"/>
</dbReference>
<feature type="domain" description="6-phosphogluconate dehydrogenase NADP-binding" evidence="2">
    <location>
        <begin position="2"/>
        <end position="161"/>
    </location>
</feature>
<protein>
    <submittedName>
        <fullName evidence="3">6-phosphogluconate dehydrogenase NAD-binding protein</fullName>
    </submittedName>
</protein>
<gene>
    <name evidence="3" type="ordered locus">Tagg_1134</name>
</gene>
<dbReference type="Gene3D" id="3.40.50.720">
    <property type="entry name" value="NAD(P)-binding Rossmann-like Domain"/>
    <property type="match status" value="1"/>
</dbReference>
<name>D5U2Q3_THEAM</name>
<accession>D5U2Q3</accession>
<dbReference type="InterPro" id="IPR036291">
    <property type="entry name" value="NAD(P)-bd_dom_sf"/>
</dbReference>
<dbReference type="GO" id="GO:0050661">
    <property type="term" value="F:NADP binding"/>
    <property type="evidence" value="ECO:0007669"/>
    <property type="project" value="InterPro"/>
</dbReference>
<evidence type="ECO:0000256" key="1">
    <source>
        <dbReference type="ARBA" id="ARBA00023002"/>
    </source>
</evidence>
<evidence type="ECO:0000259" key="2">
    <source>
        <dbReference type="Pfam" id="PF03446"/>
    </source>
</evidence>
<dbReference type="AlphaFoldDB" id="D5U2Q3"/>
<dbReference type="Gene3D" id="1.10.1040.10">
    <property type="entry name" value="N-(1-d-carboxylethyl)-l-norvaline Dehydrogenase, domain 2"/>
    <property type="match status" value="1"/>
</dbReference>
<dbReference type="GO" id="GO:0016491">
    <property type="term" value="F:oxidoreductase activity"/>
    <property type="evidence" value="ECO:0007669"/>
    <property type="project" value="UniProtKB-KW"/>
</dbReference>
<evidence type="ECO:0000313" key="3">
    <source>
        <dbReference type="EMBL" id="ADG91403.1"/>
    </source>
</evidence>
<dbReference type="InterPro" id="IPR013328">
    <property type="entry name" value="6PGD_dom2"/>
</dbReference>
<reference evidence="3 4" key="1">
    <citation type="journal article" date="2010" name="Stand. Genomic Sci.">
        <title>Complete genome sequence of Thermosphaera aggregans type strain (M11TL).</title>
        <authorList>
            <person name="Spring S."/>
            <person name="Rachel R."/>
            <person name="Lapidus A."/>
            <person name="Davenport K."/>
            <person name="Tice H."/>
            <person name="Copeland A."/>
            <person name="Cheng J.F."/>
            <person name="Lucas S."/>
            <person name="Chen F."/>
            <person name="Nolan M."/>
            <person name="Bruce D."/>
            <person name="Goodwin L."/>
            <person name="Pitluck S."/>
            <person name="Ivanova N."/>
            <person name="Mavromatis K."/>
            <person name="Ovchinnikova G."/>
            <person name="Pati A."/>
            <person name="Chen A."/>
            <person name="Palaniappan K."/>
            <person name="Land M."/>
            <person name="Hauser L."/>
            <person name="Chang Y.J."/>
            <person name="Jeffries C.C."/>
            <person name="Brettin T."/>
            <person name="Detter J.C."/>
            <person name="Tapia R."/>
            <person name="Han C."/>
            <person name="Heimerl T."/>
            <person name="Weikl F."/>
            <person name="Brambilla E."/>
            <person name="Goker M."/>
            <person name="Bristow J."/>
            <person name="Eisen J.A."/>
            <person name="Markowitz V."/>
            <person name="Hugenholtz P."/>
            <person name="Kyrpides N.C."/>
            <person name="Klenk H.P."/>
        </authorList>
    </citation>
    <scope>NUCLEOTIDE SEQUENCE [LARGE SCALE GENOMIC DNA]</scope>
    <source>
        <strain evidence="4">DSM 11486 / M11TL</strain>
    </source>
</reference>
<dbReference type="InterPro" id="IPR006115">
    <property type="entry name" value="6PGDH_NADP-bd"/>
</dbReference>
<reference evidence="4" key="2">
    <citation type="journal article" date="2010" name="Stand. Genomic Sci.">
        <title>Complete genome sequence of Thermosphaera aggregans type strain (M11TLT).</title>
        <authorList>
            <person name="Spring S."/>
            <person name="Rachel R."/>
            <person name="Lapidus A."/>
            <person name="Davenport K."/>
            <person name="Tice H."/>
            <person name="Copeland A."/>
            <person name="Cheng J.-F."/>
            <person name="Lucas S."/>
            <person name="Chen F."/>
            <person name="Nolan M."/>
            <person name="Bruce D."/>
            <person name="Goodwin L."/>
            <person name="Pitluck S."/>
            <person name="Ivanova N."/>
            <person name="Mavromatis K."/>
            <person name="Ovchinnikova G."/>
            <person name="Pati A."/>
            <person name="Chen A."/>
            <person name="Palaniappan K."/>
            <person name="Land M."/>
            <person name="Hauser L."/>
            <person name="Chang Y.-J."/>
            <person name="Jeffries C.C."/>
            <person name="Brettin T."/>
            <person name="Detter J.C."/>
            <person name="Tapia R."/>
            <person name="Han C."/>
            <person name="Heimerl T."/>
            <person name="Weikl F."/>
            <person name="Brambilla E."/>
            <person name="Goker M."/>
            <person name="Bristow J."/>
            <person name="Eisen J.A."/>
            <person name="Markowitz V."/>
            <person name="Hugenholtz P."/>
            <person name="Kyrpides N.C."/>
            <person name="Klenk H.-P."/>
        </authorList>
    </citation>
    <scope>NUCLEOTIDE SEQUENCE [LARGE SCALE GENOMIC DNA]</scope>
    <source>
        <strain evidence="4">DSM 11486 / M11TL</strain>
    </source>
</reference>
<sequence>MRVGIIGIGNMGSNLAECLSSKNVELALYNRTRHKAEELGRRLGARVYDSPGELVENVDAAIAFVTDDHALKTISLETASKLERAGSTVFINASTVTPTASLEAMRILESRGIGYVEAPVFGSTDEARECRLISMLSVRHDLLDKATQVLKLYSSRIYYLGEPPKAMVVKLALNNIALAFPAILAESLMLLSSWDVELEWLRKVSAGTWIEPVLTRYWDRALGESSPRFTVNNAGKDYSCIGIALREKGLPSFISETLSSMYLLAGNSGLGRKDYPQIVKFYLELAMKKNVEETAK</sequence>
<dbReference type="PANTHER" id="PTHR43580:SF2">
    <property type="entry name" value="CYTOKINE-LIKE NUCLEAR FACTOR N-PAC"/>
    <property type="match status" value="1"/>
</dbReference>
<dbReference type="eggNOG" id="arCOG00247">
    <property type="taxonomic scope" value="Archaea"/>
</dbReference>
<dbReference type="InterPro" id="IPR008927">
    <property type="entry name" value="6-PGluconate_DH-like_C_sf"/>
</dbReference>
<dbReference type="STRING" id="633148.Tagg_1134"/>
<dbReference type="SUPFAM" id="SSF48179">
    <property type="entry name" value="6-phosphogluconate dehydrogenase C-terminal domain-like"/>
    <property type="match status" value="1"/>
</dbReference>
<dbReference type="OrthoDB" id="23890at2157"/>
<dbReference type="EMBL" id="CP001939">
    <property type="protein sequence ID" value="ADG91403.1"/>
    <property type="molecule type" value="Genomic_DNA"/>
</dbReference>
<dbReference type="InterPro" id="IPR015815">
    <property type="entry name" value="HIBADH-related"/>
</dbReference>
<dbReference type="GeneID" id="9166167"/>
<dbReference type="KEGG" id="tag:Tagg_1134"/>
<dbReference type="PANTHER" id="PTHR43580">
    <property type="entry name" value="OXIDOREDUCTASE GLYR1-RELATED"/>
    <property type="match status" value="1"/>
</dbReference>
<dbReference type="InterPro" id="IPR051265">
    <property type="entry name" value="HIBADH-related_NP60_sf"/>
</dbReference>
<dbReference type="SUPFAM" id="SSF51735">
    <property type="entry name" value="NAD(P)-binding Rossmann-fold domains"/>
    <property type="match status" value="1"/>
</dbReference>
<evidence type="ECO:0000313" key="4">
    <source>
        <dbReference type="Proteomes" id="UP000002376"/>
    </source>
</evidence>
<dbReference type="HOGENOM" id="CLU_035117_0_7_2"/>
<dbReference type="RefSeq" id="WP_013129996.1">
    <property type="nucleotide sequence ID" value="NC_014160.1"/>
</dbReference>
<dbReference type="Proteomes" id="UP000002376">
    <property type="component" value="Chromosome"/>
</dbReference>
<reference key="3">
    <citation type="submission" date="2010-02" db="EMBL/GenBank/DDBJ databases">
        <title>Complete genome sequence of Thermosphaera aggregans type strain (M11TL).</title>
        <authorList>
            <consortium name="US DOE Joint Genome Institute (JGI-PGF)"/>
            <person name="Spring S."/>
            <person name="Lapidus A."/>
            <person name="Munk C."/>
            <person name="Schroeder M."/>
            <person name="Glavina Del Rio T."/>
            <person name="Tice H."/>
            <person name="Copeland A."/>
            <person name="Cheng J.-F."/>
            <person name="Lucas S."/>
            <person name="Chen F."/>
            <person name="Nolan M."/>
            <person name="Bruce D."/>
            <person name="Goodwin L."/>
            <person name="Pitluck S."/>
            <person name="Ivanova N."/>
            <person name="Mavromatis K."/>
            <person name="Ovchinnikova G."/>
            <person name="Pati A."/>
            <person name="Chen A."/>
            <person name="Palaniappan K."/>
            <person name="Land M."/>
            <person name="Hauser L."/>
            <person name="Chang Y.-J."/>
            <person name="Jeffries C.C."/>
            <person name="Brettin T."/>
            <person name="Detter J.C."/>
            <person name="Tapia R."/>
            <person name="Han C."/>
            <person name="Chain P."/>
            <person name="Heimerl T."/>
            <person name="Weik F."/>
            <person name="Goker M."/>
            <person name="Rachel R."/>
            <person name="Bristow J."/>
            <person name="Eisen J.A."/>
            <person name="Markowitz V."/>
            <person name="Hugenholtz P."/>
            <person name="Kyrpides N.C."/>
            <person name="Klenk H.-P."/>
        </authorList>
    </citation>
    <scope>NUCLEOTIDE SEQUENCE</scope>
    <source>
        <strain>DSM 11486</strain>
    </source>
</reference>
<proteinExistence type="predicted"/>
<keyword evidence="1" id="KW-0560">Oxidoreductase</keyword>
<organism evidence="3 4">
    <name type="scientific">Thermosphaera aggregans (strain DSM 11486 / M11TL)</name>
    <dbReference type="NCBI Taxonomy" id="633148"/>
    <lineage>
        <taxon>Archaea</taxon>
        <taxon>Thermoproteota</taxon>
        <taxon>Thermoprotei</taxon>
        <taxon>Desulfurococcales</taxon>
        <taxon>Desulfurococcaceae</taxon>
        <taxon>Thermosphaera</taxon>
    </lineage>
</organism>
<keyword evidence="4" id="KW-1185">Reference proteome</keyword>